<feature type="compositionally biased region" description="Polar residues" evidence="7">
    <location>
        <begin position="39"/>
        <end position="68"/>
    </location>
</feature>
<feature type="domain" description="GATA-type" evidence="8">
    <location>
        <begin position="229"/>
        <end position="282"/>
    </location>
</feature>
<dbReference type="InterPro" id="IPR039355">
    <property type="entry name" value="Transcription_factor_GATA"/>
</dbReference>
<dbReference type="CDD" id="cd00202">
    <property type="entry name" value="ZnF_GATA"/>
    <property type="match status" value="2"/>
</dbReference>
<feature type="compositionally biased region" description="Low complexity" evidence="7">
    <location>
        <begin position="129"/>
        <end position="142"/>
    </location>
</feature>
<dbReference type="AlphaFoldDB" id="A0AAD6TYY6"/>
<evidence type="ECO:0000259" key="8">
    <source>
        <dbReference type="PROSITE" id="PS50114"/>
    </source>
</evidence>
<feature type="compositionally biased region" description="Polar residues" evidence="7">
    <location>
        <begin position="82"/>
        <end position="97"/>
    </location>
</feature>
<evidence type="ECO:0000256" key="2">
    <source>
        <dbReference type="ARBA" id="ARBA00022723"/>
    </source>
</evidence>
<dbReference type="GO" id="GO:0000978">
    <property type="term" value="F:RNA polymerase II cis-regulatory region sequence-specific DNA binding"/>
    <property type="evidence" value="ECO:0007669"/>
    <property type="project" value="TreeGrafter"/>
</dbReference>
<keyword evidence="2" id="KW-0479">Metal-binding</keyword>
<feature type="region of interest" description="Disordered" evidence="7">
    <location>
        <begin position="1"/>
        <end position="181"/>
    </location>
</feature>
<dbReference type="GO" id="GO:0000981">
    <property type="term" value="F:DNA-binding transcription factor activity, RNA polymerase II-specific"/>
    <property type="evidence" value="ECO:0007669"/>
    <property type="project" value="TreeGrafter"/>
</dbReference>
<dbReference type="Pfam" id="PF00320">
    <property type="entry name" value="GATA"/>
    <property type="match status" value="2"/>
</dbReference>
<dbReference type="PANTHER" id="PTHR10071">
    <property type="entry name" value="TRANSCRIPTION FACTOR GATA FAMILY MEMBER"/>
    <property type="match status" value="1"/>
</dbReference>
<accession>A0AAD6TYY6</accession>
<dbReference type="PANTHER" id="PTHR10071:SF281">
    <property type="entry name" value="BOX A-BINDING FACTOR-RELATED"/>
    <property type="match status" value="1"/>
</dbReference>
<dbReference type="GO" id="GO:0000122">
    <property type="term" value="P:negative regulation of transcription by RNA polymerase II"/>
    <property type="evidence" value="ECO:0007669"/>
    <property type="project" value="TreeGrafter"/>
</dbReference>
<dbReference type="SMART" id="SM00401">
    <property type="entry name" value="ZnF_GATA"/>
    <property type="match status" value="2"/>
</dbReference>
<reference evidence="9" key="1">
    <citation type="submission" date="2023-03" db="EMBL/GenBank/DDBJ databases">
        <title>Massive genome expansion in bonnet fungi (Mycena s.s.) driven by repeated elements and novel gene families across ecological guilds.</title>
        <authorList>
            <consortium name="Lawrence Berkeley National Laboratory"/>
            <person name="Harder C.B."/>
            <person name="Miyauchi S."/>
            <person name="Viragh M."/>
            <person name="Kuo A."/>
            <person name="Thoen E."/>
            <person name="Andreopoulos B."/>
            <person name="Lu D."/>
            <person name="Skrede I."/>
            <person name="Drula E."/>
            <person name="Henrissat B."/>
            <person name="Morin E."/>
            <person name="Kohler A."/>
            <person name="Barry K."/>
            <person name="LaButti K."/>
            <person name="Morin E."/>
            <person name="Salamov A."/>
            <person name="Lipzen A."/>
            <person name="Mereny Z."/>
            <person name="Hegedus B."/>
            <person name="Baldrian P."/>
            <person name="Stursova M."/>
            <person name="Weitz H."/>
            <person name="Taylor A."/>
            <person name="Grigoriev I.V."/>
            <person name="Nagy L.G."/>
            <person name="Martin F."/>
            <person name="Kauserud H."/>
        </authorList>
    </citation>
    <scope>NUCLEOTIDE SEQUENCE</scope>
    <source>
        <strain evidence="9">CBHHK173m</strain>
    </source>
</reference>
<dbReference type="GO" id="GO:0008270">
    <property type="term" value="F:zinc ion binding"/>
    <property type="evidence" value="ECO:0007669"/>
    <property type="project" value="UniProtKB-KW"/>
</dbReference>
<dbReference type="Proteomes" id="UP001222325">
    <property type="component" value="Unassembled WGS sequence"/>
</dbReference>
<dbReference type="GO" id="GO:0045944">
    <property type="term" value="P:positive regulation of transcription by RNA polymerase II"/>
    <property type="evidence" value="ECO:0007669"/>
    <property type="project" value="TreeGrafter"/>
</dbReference>
<dbReference type="InterPro" id="IPR013088">
    <property type="entry name" value="Znf_NHR/GATA"/>
</dbReference>
<dbReference type="PROSITE" id="PS50114">
    <property type="entry name" value="GATA_ZN_FINGER_2"/>
    <property type="match status" value="2"/>
</dbReference>
<dbReference type="PRINTS" id="PR00619">
    <property type="entry name" value="GATAZNFINGER"/>
</dbReference>
<feature type="domain" description="GATA-type" evidence="8">
    <location>
        <begin position="167"/>
        <end position="222"/>
    </location>
</feature>
<evidence type="ECO:0000256" key="3">
    <source>
        <dbReference type="ARBA" id="ARBA00022771"/>
    </source>
</evidence>
<keyword evidence="3 6" id="KW-0863">Zinc-finger</keyword>
<evidence type="ECO:0000256" key="6">
    <source>
        <dbReference type="PROSITE-ProRule" id="PRU00094"/>
    </source>
</evidence>
<gene>
    <name evidence="9" type="ORF">B0H15DRAFT_933029</name>
</gene>
<dbReference type="GO" id="GO:0045165">
    <property type="term" value="P:cell fate commitment"/>
    <property type="evidence" value="ECO:0007669"/>
    <property type="project" value="TreeGrafter"/>
</dbReference>
<dbReference type="PROSITE" id="PS00344">
    <property type="entry name" value="GATA_ZN_FINGER_1"/>
    <property type="match status" value="1"/>
</dbReference>
<dbReference type="SUPFAM" id="SSF57716">
    <property type="entry name" value="Glucocorticoid receptor-like (DNA-binding domain)"/>
    <property type="match status" value="2"/>
</dbReference>
<sequence>MDADAEQRRRRQRYPPTNSGQWAASANPGPSWNPVPPFDTQTMSSEYDPSSGYPTNTQDSQMQPQHNRQPAPYLGYQLPYSDPQNAFGNQSPSQFSAPGNHGTPGFAPPSNIAHMQPPTSSWYNTARYPPSASHSAGGSWSHTPSRHSPAYPGQIQLPEPEDSVGGSSEGKECSHCRTTSTPLWRRDPRTHRILCNACALYQRQRNEQRPQTLITVDAVAAEVEDSDGEYDGPECANCGTRKTPTWRRDKTGAQVCNACGVFERMNGRPRPLALRNDKIRPRTKH</sequence>
<name>A0AAD6TYY6_9AGAR</name>
<feature type="compositionally biased region" description="Polar residues" evidence="7">
    <location>
        <begin position="15"/>
        <end position="30"/>
    </location>
</feature>
<dbReference type="GO" id="GO:0005634">
    <property type="term" value="C:nucleus"/>
    <property type="evidence" value="ECO:0007669"/>
    <property type="project" value="UniProtKB-SubCell"/>
</dbReference>
<evidence type="ECO:0000313" key="9">
    <source>
        <dbReference type="EMBL" id="KAJ7081182.1"/>
    </source>
</evidence>
<comment type="subcellular location">
    <subcellularLocation>
        <location evidence="1">Nucleus</location>
    </subcellularLocation>
</comment>
<proteinExistence type="predicted"/>
<evidence type="ECO:0000256" key="7">
    <source>
        <dbReference type="SAM" id="MobiDB-lite"/>
    </source>
</evidence>
<keyword evidence="10" id="KW-1185">Reference proteome</keyword>
<evidence type="ECO:0000256" key="5">
    <source>
        <dbReference type="ARBA" id="ARBA00023242"/>
    </source>
</evidence>
<comment type="caution">
    <text evidence="9">The sequence shown here is derived from an EMBL/GenBank/DDBJ whole genome shotgun (WGS) entry which is preliminary data.</text>
</comment>
<dbReference type="Gene3D" id="3.30.50.10">
    <property type="entry name" value="Erythroid Transcription Factor GATA-1, subunit A"/>
    <property type="match status" value="2"/>
</dbReference>
<dbReference type="EMBL" id="JARJCN010000051">
    <property type="protein sequence ID" value="KAJ7081182.1"/>
    <property type="molecule type" value="Genomic_DNA"/>
</dbReference>
<keyword evidence="5" id="KW-0539">Nucleus</keyword>
<dbReference type="InterPro" id="IPR000679">
    <property type="entry name" value="Znf_GATA"/>
</dbReference>
<evidence type="ECO:0000256" key="4">
    <source>
        <dbReference type="ARBA" id="ARBA00022833"/>
    </source>
</evidence>
<keyword evidence="4" id="KW-0862">Zinc</keyword>
<organism evidence="9 10">
    <name type="scientific">Mycena belliarum</name>
    <dbReference type="NCBI Taxonomy" id="1033014"/>
    <lineage>
        <taxon>Eukaryota</taxon>
        <taxon>Fungi</taxon>
        <taxon>Dikarya</taxon>
        <taxon>Basidiomycota</taxon>
        <taxon>Agaricomycotina</taxon>
        <taxon>Agaricomycetes</taxon>
        <taxon>Agaricomycetidae</taxon>
        <taxon>Agaricales</taxon>
        <taxon>Marasmiineae</taxon>
        <taxon>Mycenaceae</taxon>
        <taxon>Mycena</taxon>
    </lineage>
</organism>
<evidence type="ECO:0000256" key="1">
    <source>
        <dbReference type="ARBA" id="ARBA00004123"/>
    </source>
</evidence>
<evidence type="ECO:0000313" key="10">
    <source>
        <dbReference type="Proteomes" id="UP001222325"/>
    </source>
</evidence>
<protein>
    <recommendedName>
        <fullName evidence="8">GATA-type domain-containing protein</fullName>
    </recommendedName>
</protein>